<dbReference type="Proteomes" id="UP000233293">
    <property type="component" value="Unassembled WGS sequence"/>
</dbReference>
<evidence type="ECO:0000259" key="2">
    <source>
        <dbReference type="Pfam" id="PF03795"/>
    </source>
</evidence>
<dbReference type="AlphaFoldDB" id="A0A2N3PM71"/>
<dbReference type="PANTHER" id="PTHR37828:SF1">
    <property type="entry name" value="YCII-RELATED DOMAIN-CONTAINING PROTEIN"/>
    <property type="match status" value="1"/>
</dbReference>
<name>A0A2N3PM71_9PROT</name>
<reference evidence="4" key="1">
    <citation type="submission" date="2017-12" db="EMBL/GenBank/DDBJ databases">
        <title>Draft genome sequence of Telmatospirillum siberiense 26-4b1T, an acidotolerant peatland alphaproteobacterium potentially involved in sulfur cycling.</title>
        <authorList>
            <person name="Hausmann B."/>
            <person name="Pjevac P."/>
            <person name="Schreck K."/>
            <person name="Herbold C.W."/>
            <person name="Daims H."/>
            <person name="Wagner M."/>
            <person name="Pester M."/>
            <person name="Loy A."/>
        </authorList>
    </citation>
    <scope>NUCLEOTIDE SEQUENCE [LARGE SCALE GENOMIC DNA]</scope>
    <source>
        <strain evidence="4">26-4b1</strain>
    </source>
</reference>
<evidence type="ECO:0000313" key="3">
    <source>
        <dbReference type="EMBL" id="PKU21501.1"/>
    </source>
</evidence>
<keyword evidence="4" id="KW-1185">Reference proteome</keyword>
<evidence type="ECO:0000256" key="1">
    <source>
        <dbReference type="ARBA" id="ARBA00007689"/>
    </source>
</evidence>
<comment type="caution">
    <text evidence="3">The sequence shown here is derived from an EMBL/GenBank/DDBJ whole genome shotgun (WGS) entry which is preliminary data.</text>
</comment>
<dbReference type="Pfam" id="PF03795">
    <property type="entry name" value="YCII"/>
    <property type="match status" value="1"/>
</dbReference>
<comment type="similarity">
    <text evidence="1">Belongs to the YciI family.</text>
</comment>
<gene>
    <name evidence="3" type="ORF">CWS72_26415</name>
</gene>
<evidence type="ECO:0000313" key="4">
    <source>
        <dbReference type="Proteomes" id="UP000233293"/>
    </source>
</evidence>
<dbReference type="GO" id="GO:0016787">
    <property type="term" value="F:hydrolase activity"/>
    <property type="evidence" value="ECO:0007669"/>
    <property type="project" value="UniProtKB-KW"/>
</dbReference>
<feature type="domain" description="YCII-related" evidence="2">
    <location>
        <begin position="1"/>
        <end position="81"/>
    </location>
</feature>
<dbReference type="PANTHER" id="PTHR37828">
    <property type="entry name" value="GSR2449 PROTEIN"/>
    <property type="match status" value="1"/>
</dbReference>
<organism evidence="3 4">
    <name type="scientific">Telmatospirillum siberiense</name>
    <dbReference type="NCBI Taxonomy" id="382514"/>
    <lineage>
        <taxon>Bacteria</taxon>
        <taxon>Pseudomonadati</taxon>
        <taxon>Pseudomonadota</taxon>
        <taxon>Alphaproteobacteria</taxon>
        <taxon>Rhodospirillales</taxon>
        <taxon>Rhodospirillaceae</taxon>
        <taxon>Telmatospirillum</taxon>
    </lineage>
</organism>
<dbReference type="EMBL" id="PIUM01000055">
    <property type="protein sequence ID" value="PKU21501.1"/>
    <property type="molecule type" value="Genomic_DNA"/>
</dbReference>
<dbReference type="SUPFAM" id="SSF54909">
    <property type="entry name" value="Dimeric alpha+beta barrel"/>
    <property type="match status" value="1"/>
</dbReference>
<protein>
    <submittedName>
        <fullName evidence="3">GTP cyclohydrolase</fullName>
    </submittedName>
</protein>
<dbReference type="OrthoDB" id="9814407at2"/>
<proteinExistence type="inferred from homology"/>
<sequence>MFIVILRYTAPLADLDKVVDAHREWVGKGFSDGVFLLSGPQNPRTGGAILAHGLSRGELDARLAQDPFNKGRLADYEVIELAPRAADPRLDFLLAD</sequence>
<dbReference type="RefSeq" id="WP_101253658.1">
    <property type="nucleotide sequence ID" value="NZ_PIUM01000055.1"/>
</dbReference>
<dbReference type="InterPro" id="IPR005545">
    <property type="entry name" value="YCII"/>
</dbReference>
<keyword evidence="3" id="KW-0378">Hydrolase</keyword>
<accession>A0A2N3PM71</accession>
<dbReference type="Gene3D" id="3.30.70.1060">
    <property type="entry name" value="Dimeric alpha+beta barrel"/>
    <property type="match status" value="1"/>
</dbReference>
<dbReference type="InterPro" id="IPR011008">
    <property type="entry name" value="Dimeric_a/b-barrel"/>
</dbReference>